<feature type="transmembrane region" description="Helical" evidence="1">
    <location>
        <begin position="77"/>
        <end position="95"/>
    </location>
</feature>
<comment type="caution">
    <text evidence="2">The sequence shown here is derived from an EMBL/GenBank/DDBJ whole genome shotgun (WGS) entry which is preliminary data.</text>
</comment>
<evidence type="ECO:0000256" key="1">
    <source>
        <dbReference type="SAM" id="Phobius"/>
    </source>
</evidence>
<name>A0ABW3FI68_9HYPH</name>
<keyword evidence="1" id="KW-0812">Transmembrane</keyword>
<protein>
    <submittedName>
        <fullName evidence="2">Phage holin family protein</fullName>
    </submittedName>
</protein>
<dbReference type="Proteomes" id="UP001597101">
    <property type="component" value="Unassembled WGS sequence"/>
</dbReference>
<feature type="transmembrane region" description="Helical" evidence="1">
    <location>
        <begin position="48"/>
        <end position="71"/>
    </location>
</feature>
<evidence type="ECO:0000313" key="3">
    <source>
        <dbReference type="Proteomes" id="UP001597101"/>
    </source>
</evidence>
<gene>
    <name evidence="2" type="ORF">ACFQ14_08775</name>
</gene>
<evidence type="ECO:0000313" key="2">
    <source>
        <dbReference type="EMBL" id="MFD0916499.1"/>
    </source>
</evidence>
<keyword evidence="1" id="KW-0472">Membrane</keyword>
<keyword evidence="3" id="KW-1185">Reference proteome</keyword>
<keyword evidence="1" id="KW-1133">Transmembrane helix</keyword>
<organism evidence="2 3">
    <name type="scientific">Pseudahrensia aquimaris</name>
    <dbReference type="NCBI Taxonomy" id="744461"/>
    <lineage>
        <taxon>Bacteria</taxon>
        <taxon>Pseudomonadati</taxon>
        <taxon>Pseudomonadota</taxon>
        <taxon>Alphaproteobacteria</taxon>
        <taxon>Hyphomicrobiales</taxon>
        <taxon>Ahrensiaceae</taxon>
        <taxon>Pseudahrensia</taxon>
    </lineage>
</organism>
<reference evidence="3" key="1">
    <citation type="journal article" date="2019" name="Int. J. Syst. Evol. Microbiol.">
        <title>The Global Catalogue of Microorganisms (GCM) 10K type strain sequencing project: providing services to taxonomists for standard genome sequencing and annotation.</title>
        <authorList>
            <consortium name="The Broad Institute Genomics Platform"/>
            <consortium name="The Broad Institute Genome Sequencing Center for Infectious Disease"/>
            <person name="Wu L."/>
            <person name="Ma J."/>
        </authorList>
    </citation>
    <scope>NUCLEOTIDE SEQUENCE [LARGE SCALE GENOMIC DNA]</scope>
    <source>
        <strain evidence="3">CCUG 60023</strain>
    </source>
</reference>
<dbReference type="RefSeq" id="WP_377212362.1">
    <property type="nucleotide sequence ID" value="NZ_JBHTJV010000006.1"/>
</dbReference>
<accession>A0ABW3FI68</accession>
<dbReference type="InterPro" id="IPR009937">
    <property type="entry name" value="Phage_holin_3_6"/>
</dbReference>
<dbReference type="EMBL" id="JBHTJV010000006">
    <property type="protein sequence ID" value="MFD0916499.1"/>
    <property type="molecule type" value="Genomic_DNA"/>
</dbReference>
<proteinExistence type="predicted"/>
<dbReference type="Pfam" id="PF07332">
    <property type="entry name" value="Phage_holin_3_6"/>
    <property type="match status" value="1"/>
</dbReference>
<sequence length="127" mass="13567">MTKNLNTMVETVRELFQDSTLLVRQEIQLAKAEAAEKAEQVKLGVAEIAAGGIIALVALIVLTQALVVALANFMPGSLAALLVGVSLALVAWLCISRGQRNLSSENLAPRRTTRSVRETANRVTEAV</sequence>